<dbReference type="PROSITE" id="PS00584">
    <property type="entry name" value="PFKB_KINASES_2"/>
    <property type="match status" value="1"/>
</dbReference>
<organism evidence="4 5">
    <name type="scientific">Exophiala oligosperma</name>
    <dbReference type="NCBI Taxonomy" id="215243"/>
    <lineage>
        <taxon>Eukaryota</taxon>
        <taxon>Fungi</taxon>
        <taxon>Dikarya</taxon>
        <taxon>Ascomycota</taxon>
        <taxon>Pezizomycotina</taxon>
        <taxon>Eurotiomycetes</taxon>
        <taxon>Chaetothyriomycetidae</taxon>
        <taxon>Chaetothyriales</taxon>
        <taxon>Herpotrichiellaceae</taxon>
        <taxon>Exophiala</taxon>
    </lineage>
</organism>
<dbReference type="InterPro" id="IPR002173">
    <property type="entry name" value="Carboh/pur_kinase_PfkB_CS"/>
</dbReference>
<evidence type="ECO:0000259" key="3">
    <source>
        <dbReference type="Pfam" id="PF00294"/>
    </source>
</evidence>
<dbReference type="PANTHER" id="PTHR42774">
    <property type="entry name" value="PHOSPHOTRANSFERASE SYSTEM TRANSPORT PROTEIN"/>
    <property type="match status" value="1"/>
</dbReference>
<dbReference type="InterPro" id="IPR052562">
    <property type="entry name" value="Ketohexokinase-related"/>
</dbReference>
<evidence type="ECO:0000256" key="2">
    <source>
        <dbReference type="ARBA" id="ARBA00022777"/>
    </source>
</evidence>
<name>A0A0D2DL23_9EURO</name>
<dbReference type="RefSeq" id="XP_016263316.1">
    <property type="nucleotide sequence ID" value="XM_016405110.1"/>
</dbReference>
<protein>
    <recommendedName>
        <fullName evidence="3">Carbohydrate kinase PfkB domain-containing protein</fullName>
    </recommendedName>
</protein>
<dbReference type="HOGENOM" id="CLU_027634_3_1_1"/>
<dbReference type="Gene3D" id="3.40.1190.20">
    <property type="match status" value="1"/>
</dbReference>
<evidence type="ECO:0000256" key="1">
    <source>
        <dbReference type="ARBA" id="ARBA00022679"/>
    </source>
</evidence>
<dbReference type="GO" id="GO:0016301">
    <property type="term" value="F:kinase activity"/>
    <property type="evidence" value="ECO:0007669"/>
    <property type="project" value="UniProtKB-KW"/>
</dbReference>
<keyword evidence="2" id="KW-0418">Kinase</keyword>
<dbReference type="FunFam" id="3.40.1190.20:FF:000072">
    <property type="entry name" value="AT09463p"/>
    <property type="match status" value="1"/>
</dbReference>
<keyword evidence="5" id="KW-1185">Reference proteome</keyword>
<gene>
    <name evidence="4" type="ORF">PV06_04245</name>
</gene>
<dbReference type="SUPFAM" id="SSF53613">
    <property type="entry name" value="Ribokinase-like"/>
    <property type="match status" value="1"/>
</dbReference>
<dbReference type="PANTHER" id="PTHR42774:SF3">
    <property type="entry name" value="KETOHEXOKINASE"/>
    <property type="match status" value="1"/>
</dbReference>
<reference evidence="4 5" key="1">
    <citation type="submission" date="2015-01" db="EMBL/GenBank/DDBJ databases">
        <title>The Genome Sequence of Exophiala oligosperma CBS72588.</title>
        <authorList>
            <consortium name="The Broad Institute Genomics Platform"/>
            <person name="Cuomo C."/>
            <person name="de Hoog S."/>
            <person name="Gorbushina A."/>
            <person name="Stielow B."/>
            <person name="Teixiera M."/>
            <person name="Abouelleil A."/>
            <person name="Chapman S.B."/>
            <person name="Priest M."/>
            <person name="Young S.K."/>
            <person name="Wortman J."/>
            <person name="Nusbaum C."/>
            <person name="Birren B."/>
        </authorList>
    </citation>
    <scope>NUCLEOTIDE SEQUENCE [LARGE SCALE GENOMIC DNA]</scope>
    <source>
        <strain evidence="4 5">CBS 72588</strain>
    </source>
</reference>
<dbReference type="OrthoDB" id="204058at2759"/>
<proteinExistence type="predicted"/>
<dbReference type="Proteomes" id="UP000053342">
    <property type="component" value="Unassembled WGS sequence"/>
</dbReference>
<evidence type="ECO:0000313" key="4">
    <source>
        <dbReference type="EMBL" id="KIW43100.1"/>
    </source>
</evidence>
<evidence type="ECO:0000313" key="5">
    <source>
        <dbReference type="Proteomes" id="UP000053342"/>
    </source>
</evidence>
<dbReference type="InterPro" id="IPR029056">
    <property type="entry name" value="Ribokinase-like"/>
</dbReference>
<dbReference type="EMBL" id="KN847335">
    <property type="protein sequence ID" value="KIW43100.1"/>
    <property type="molecule type" value="Genomic_DNA"/>
</dbReference>
<keyword evidence="1" id="KW-0808">Transferase</keyword>
<dbReference type="GeneID" id="27356319"/>
<sequence>MKLVGVGACYMDTILSVPYYPAEDEKLRATNIHRRRGGNVPNTLEVLQQLVRISDEHEPQLYLCSVMPASSAVASREIKASFGPNVDLSRCLYRDDHSEPASSYIIKSSSADGRTIVNYNDLPEMTSDEFVAISDSFDNETPTWYHFEGRIPDVTLECIRHLRRKHPNVKVSVEVEKPGRSGLESLAAEADVVFYSKSWSRERGCSDATACVLEQAMIARKASHLFCTWGEEGATVLDVRNQKIYNRSAAPIMPITDTIGAGDTFVAGVLYGMIWRDNDWDVLQILDFANNLAGRKIRQEGFQGLAEEMRLCGYMPA</sequence>
<dbReference type="AlphaFoldDB" id="A0A0D2DL23"/>
<dbReference type="STRING" id="215243.A0A0D2DL23"/>
<feature type="domain" description="Carbohydrate kinase PfkB" evidence="3">
    <location>
        <begin position="3"/>
        <end position="304"/>
    </location>
</feature>
<dbReference type="VEuPathDB" id="FungiDB:PV06_04245"/>
<dbReference type="InterPro" id="IPR011611">
    <property type="entry name" value="PfkB_dom"/>
</dbReference>
<accession>A0A0D2DL23</accession>
<dbReference type="Pfam" id="PF00294">
    <property type="entry name" value="PfkB"/>
    <property type="match status" value="1"/>
</dbReference>